<evidence type="ECO:0000313" key="4">
    <source>
        <dbReference type="EMBL" id="TYS62559.1"/>
    </source>
</evidence>
<dbReference type="EMBL" id="VTEV01000011">
    <property type="protein sequence ID" value="TYS62559.1"/>
    <property type="molecule type" value="Genomic_DNA"/>
</dbReference>
<dbReference type="Gene3D" id="3.40.50.720">
    <property type="entry name" value="NAD(P)-binding Rossmann-like Domain"/>
    <property type="match status" value="1"/>
</dbReference>
<dbReference type="PANTHER" id="PTHR43249:SF1">
    <property type="entry name" value="D-GLUCOSIDE 3-DEHYDROGENASE"/>
    <property type="match status" value="1"/>
</dbReference>
<dbReference type="InterPro" id="IPR000683">
    <property type="entry name" value="Gfo/Idh/MocA-like_OxRdtase_N"/>
</dbReference>
<dbReference type="Gene3D" id="3.30.360.10">
    <property type="entry name" value="Dihydrodipicolinate Reductase, domain 2"/>
    <property type="match status" value="1"/>
</dbReference>
<comment type="similarity">
    <text evidence="1">Belongs to the Gfo/Idh/MocA family.</text>
</comment>
<comment type="caution">
    <text evidence="4">The sequence shown here is derived from an EMBL/GenBank/DDBJ whole genome shotgun (WGS) entry which is preliminary data.</text>
</comment>
<protein>
    <submittedName>
        <fullName evidence="4">Gfo/Idh/MocA family oxidoreductase</fullName>
    </submittedName>
</protein>
<sequence>MKKIYKVGIVGLGVVGQRLISSFQNNDNIQIAAVCDNNENLAKETAIKCGNISYFSDYKELIQLKEIDFVYVAVPPAVHYDVVMFAFQHNKHVLCEKPLANSEEEAEAMVHAAEESGLVHAMHFPLVYEKAFATIEDHIRKGSFGKIKRITLKMHFDQWPRPWQQTNWIGSRKQGGFIREISPHYLQMILHFFGSVKEVKSYVDYPSNPELSEQAVIGMLELESGVRVLIDGLAGQAENEEIAFIIHGEKQSLTLLNWREVKLANKGEIWKDIKDSELLSSKGSLVEHFVSRLNNEQAFLVGFKEGLQVQRVLEQLIR</sequence>
<name>A0A5D4SH19_9BACI</name>
<dbReference type="Pfam" id="PF02894">
    <property type="entry name" value="GFO_IDH_MocA_C"/>
    <property type="match status" value="1"/>
</dbReference>
<dbReference type="Pfam" id="PF01408">
    <property type="entry name" value="GFO_IDH_MocA"/>
    <property type="match status" value="1"/>
</dbReference>
<dbReference type="Proteomes" id="UP000322524">
    <property type="component" value="Unassembled WGS sequence"/>
</dbReference>
<evidence type="ECO:0000259" key="3">
    <source>
        <dbReference type="Pfam" id="PF02894"/>
    </source>
</evidence>
<proteinExistence type="inferred from homology"/>
<dbReference type="InterPro" id="IPR052515">
    <property type="entry name" value="Gfo/Idh/MocA_Oxidoreductase"/>
</dbReference>
<dbReference type="OrthoDB" id="9815825at2"/>
<dbReference type="GO" id="GO:0000166">
    <property type="term" value="F:nucleotide binding"/>
    <property type="evidence" value="ECO:0007669"/>
    <property type="project" value="InterPro"/>
</dbReference>
<organism evidence="4 5">
    <name type="scientific">Sutcliffiella horikoshii</name>
    <dbReference type="NCBI Taxonomy" id="79883"/>
    <lineage>
        <taxon>Bacteria</taxon>
        <taxon>Bacillati</taxon>
        <taxon>Bacillota</taxon>
        <taxon>Bacilli</taxon>
        <taxon>Bacillales</taxon>
        <taxon>Bacillaceae</taxon>
        <taxon>Sutcliffiella</taxon>
    </lineage>
</organism>
<dbReference type="SUPFAM" id="SSF55347">
    <property type="entry name" value="Glyceraldehyde-3-phosphate dehydrogenase-like, C-terminal domain"/>
    <property type="match status" value="1"/>
</dbReference>
<dbReference type="RefSeq" id="WP_148989958.1">
    <property type="nucleotide sequence ID" value="NZ_VTEV01000011.1"/>
</dbReference>
<gene>
    <name evidence="4" type="ORF">FZC76_20190</name>
</gene>
<dbReference type="InterPro" id="IPR036291">
    <property type="entry name" value="NAD(P)-bd_dom_sf"/>
</dbReference>
<dbReference type="PANTHER" id="PTHR43249">
    <property type="entry name" value="UDP-N-ACETYL-2-AMINO-2-DEOXY-D-GLUCURONATE OXIDASE"/>
    <property type="match status" value="1"/>
</dbReference>
<evidence type="ECO:0000256" key="1">
    <source>
        <dbReference type="ARBA" id="ARBA00010928"/>
    </source>
</evidence>
<accession>A0A5D4SH19</accession>
<evidence type="ECO:0000313" key="5">
    <source>
        <dbReference type="Proteomes" id="UP000322524"/>
    </source>
</evidence>
<dbReference type="AlphaFoldDB" id="A0A5D4SH19"/>
<reference evidence="4 5" key="1">
    <citation type="submission" date="2019-08" db="EMBL/GenBank/DDBJ databases">
        <title>Bacillus genomes from the desert of Cuatro Cienegas, Coahuila.</title>
        <authorList>
            <person name="Olmedo-Alvarez G."/>
        </authorList>
    </citation>
    <scope>NUCLEOTIDE SEQUENCE [LARGE SCALE GENOMIC DNA]</scope>
    <source>
        <strain evidence="4 5">CH28_1T</strain>
    </source>
</reference>
<feature type="domain" description="Gfo/Idh/MocA-like oxidoreductase C-terminal" evidence="3">
    <location>
        <begin position="138"/>
        <end position="315"/>
    </location>
</feature>
<dbReference type="InterPro" id="IPR004104">
    <property type="entry name" value="Gfo/Idh/MocA-like_OxRdtase_C"/>
</dbReference>
<dbReference type="SUPFAM" id="SSF51735">
    <property type="entry name" value="NAD(P)-binding Rossmann-fold domains"/>
    <property type="match status" value="1"/>
</dbReference>
<evidence type="ECO:0000259" key="2">
    <source>
        <dbReference type="Pfam" id="PF01408"/>
    </source>
</evidence>
<feature type="domain" description="Gfo/Idh/MocA-like oxidoreductase N-terminal" evidence="2">
    <location>
        <begin position="6"/>
        <end position="120"/>
    </location>
</feature>